<comment type="similarity">
    <text evidence="1 6 7 8">Belongs to the TRAFAC class TrmE-Era-EngA-EngB-Septin-like GTPase superfamily. Era GTPase family.</text>
</comment>
<feature type="region of interest" description="G2" evidence="7">
    <location>
        <begin position="49"/>
        <end position="53"/>
    </location>
</feature>
<evidence type="ECO:0000256" key="8">
    <source>
        <dbReference type="RuleBase" id="RU003761"/>
    </source>
</evidence>
<dbReference type="Gene3D" id="3.30.300.20">
    <property type="match status" value="1"/>
</dbReference>
<sequence>MTAFSDEAGGPDGYRSGFACFVGRPNAGKSTLMNALVGEKVAITSSRPQTTRHAIRGIVHRDDGQLVLVDTPGLHRPRTLLGQRLNDLVRTTWAEVDVIGMCIPADERVGPGDRFIAGAIAEIARTPKVAVVTKIDTITEAQLAEQLSAVAALGADAEIDWAEVVPVSAQTGAQLDLLAGLLLDQMPPGPPLYPEGELTDEPEEKLVAELIREAALEGVREELPHSIAVVVEEMIPREDRPEDRPLLDVHVNIYVERDSQKSIVIGRKGARLREVGTQARQHIERLLGTPVYLDLHVKVAKDWQRDPKKLGRLGF</sequence>
<dbReference type="SUPFAM" id="SSF52540">
    <property type="entry name" value="P-loop containing nucleoside triphosphate hydrolases"/>
    <property type="match status" value="1"/>
</dbReference>
<feature type="region of interest" description="G4" evidence="7">
    <location>
        <begin position="133"/>
        <end position="136"/>
    </location>
</feature>
<reference evidence="11 12" key="1">
    <citation type="submission" date="2020-02" db="EMBL/GenBank/DDBJ databases">
        <authorList>
            <person name="Li X.-J."/>
            <person name="Han X.-M."/>
        </authorList>
    </citation>
    <scope>NUCLEOTIDE SEQUENCE [LARGE SCALE GENOMIC DNA]</scope>
    <source>
        <strain evidence="11 12">CCTCC AB 2017055</strain>
    </source>
</reference>
<proteinExistence type="inferred from homology"/>
<dbReference type="PANTHER" id="PTHR42698:SF1">
    <property type="entry name" value="GTPASE ERA, MITOCHONDRIAL"/>
    <property type="match status" value="1"/>
</dbReference>
<dbReference type="FunFam" id="3.30.300.20:FF:000003">
    <property type="entry name" value="GTPase Era"/>
    <property type="match status" value="1"/>
</dbReference>
<comment type="function">
    <text evidence="6">An essential GTPase that binds both GDP and GTP, with rapid nucleotide exchange. Plays a role in 16S rRNA processing and 30S ribosomal subunit biogenesis and possibly also in cell cycle regulation and energy metabolism.</text>
</comment>
<keyword evidence="6" id="KW-0472">Membrane</keyword>
<keyword evidence="6" id="KW-0699">rRNA-binding</keyword>
<dbReference type="NCBIfam" id="NF000908">
    <property type="entry name" value="PRK00089.1"/>
    <property type="match status" value="1"/>
</dbReference>
<dbReference type="NCBIfam" id="TIGR00231">
    <property type="entry name" value="small_GTP"/>
    <property type="match status" value="1"/>
</dbReference>
<dbReference type="GO" id="GO:0005886">
    <property type="term" value="C:plasma membrane"/>
    <property type="evidence" value="ECO:0007669"/>
    <property type="project" value="UniProtKB-SubCell"/>
</dbReference>
<evidence type="ECO:0000313" key="12">
    <source>
        <dbReference type="Proteomes" id="UP000475214"/>
    </source>
</evidence>
<dbReference type="Gene3D" id="3.40.50.300">
    <property type="entry name" value="P-loop containing nucleotide triphosphate hydrolases"/>
    <property type="match status" value="1"/>
</dbReference>
<dbReference type="CDD" id="cd22534">
    <property type="entry name" value="KH-II_Era"/>
    <property type="match status" value="1"/>
</dbReference>
<dbReference type="GO" id="GO:0005829">
    <property type="term" value="C:cytosol"/>
    <property type="evidence" value="ECO:0007669"/>
    <property type="project" value="TreeGrafter"/>
</dbReference>
<keyword evidence="12" id="KW-1185">Reference proteome</keyword>
<dbReference type="GO" id="GO:0070181">
    <property type="term" value="F:small ribosomal subunit rRNA binding"/>
    <property type="evidence" value="ECO:0007669"/>
    <property type="project" value="UniProtKB-UniRule"/>
</dbReference>
<evidence type="ECO:0000256" key="2">
    <source>
        <dbReference type="ARBA" id="ARBA00020484"/>
    </source>
</evidence>
<keyword evidence="3 6" id="KW-0547">Nucleotide-binding</keyword>
<dbReference type="HAMAP" id="MF_00367">
    <property type="entry name" value="GTPase_Era"/>
    <property type="match status" value="1"/>
</dbReference>
<evidence type="ECO:0000313" key="11">
    <source>
        <dbReference type="EMBL" id="NED99899.1"/>
    </source>
</evidence>
<dbReference type="PROSITE" id="PS50823">
    <property type="entry name" value="KH_TYPE_2"/>
    <property type="match status" value="1"/>
</dbReference>
<dbReference type="CDD" id="cd04163">
    <property type="entry name" value="Era"/>
    <property type="match status" value="1"/>
</dbReference>
<feature type="binding site" evidence="6">
    <location>
        <begin position="133"/>
        <end position="136"/>
    </location>
    <ligand>
        <name>GTP</name>
        <dbReference type="ChEBI" id="CHEBI:37565"/>
    </ligand>
</feature>
<name>A0A6L9S7D7_9ACTN</name>
<keyword evidence="4 6" id="KW-0694">RNA-binding</keyword>
<feature type="region of interest" description="G1" evidence="7">
    <location>
        <begin position="23"/>
        <end position="30"/>
    </location>
</feature>
<dbReference type="InterPro" id="IPR005662">
    <property type="entry name" value="GTPase_Era-like"/>
</dbReference>
<comment type="subunit">
    <text evidence="6">Monomer.</text>
</comment>
<dbReference type="AlphaFoldDB" id="A0A6L9S7D7"/>
<evidence type="ECO:0000259" key="10">
    <source>
        <dbReference type="PROSITE" id="PS51713"/>
    </source>
</evidence>
<dbReference type="GO" id="GO:0005525">
    <property type="term" value="F:GTP binding"/>
    <property type="evidence" value="ECO:0007669"/>
    <property type="project" value="UniProtKB-UniRule"/>
</dbReference>
<dbReference type="InterPro" id="IPR027417">
    <property type="entry name" value="P-loop_NTPase"/>
</dbReference>
<evidence type="ECO:0000256" key="6">
    <source>
        <dbReference type="HAMAP-Rule" id="MF_00367"/>
    </source>
</evidence>
<dbReference type="PROSITE" id="PS51713">
    <property type="entry name" value="G_ERA"/>
    <property type="match status" value="1"/>
</dbReference>
<evidence type="ECO:0000256" key="4">
    <source>
        <dbReference type="ARBA" id="ARBA00022884"/>
    </source>
</evidence>
<evidence type="ECO:0000256" key="7">
    <source>
        <dbReference type="PROSITE-ProRule" id="PRU01050"/>
    </source>
</evidence>
<dbReference type="InterPro" id="IPR030388">
    <property type="entry name" value="G_ERA_dom"/>
</dbReference>
<dbReference type="InterPro" id="IPR015946">
    <property type="entry name" value="KH_dom-like_a/b"/>
</dbReference>
<keyword evidence="5 6" id="KW-0342">GTP-binding</keyword>
<feature type="domain" description="Era-type G" evidence="10">
    <location>
        <begin position="15"/>
        <end position="188"/>
    </location>
</feature>
<gene>
    <name evidence="6" type="primary">era</name>
    <name evidence="11" type="ORF">G1H10_06930</name>
</gene>
<keyword evidence="6" id="KW-1003">Cell membrane</keyword>
<dbReference type="InterPro" id="IPR009019">
    <property type="entry name" value="KH_sf_prok-type"/>
</dbReference>
<dbReference type="InterPro" id="IPR006073">
    <property type="entry name" value="GTP-bd"/>
</dbReference>
<dbReference type="GO" id="GO:0003924">
    <property type="term" value="F:GTPase activity"/>
    <property type="evidence" value="ECO:0007669"/>
    <property type="project" value="UniProtKB-UniRule"/>
</dbReference>
<protein>
    <recommendedName>
        <fullName evidence="2 6">GTPase Era</fullName>
    </recommendedName>
</protein>
<organism evidence="11 12">
    <name type="scientific">Phytoactinopolyspora halotolerans</name>
    <dbReference type="NCBI Taxonomy" id="1981512"/>
    <lineage>
        <taxon>Bacteria</taxon>
        <taxon>Bacillati</taxon>
        <taxon>Actinomycetota</taxon>
        <taxon>Actinomycetes</taxon>
        <taxon>Jiangellales</taxon>
        <taxon>Jiangellaceae</taxon>
        <taxon>Phytoactinopolyspora</taxon>
    </lineage>
</organism>
<comment type="caution">
    <text evidence="11">The sequence shown here is derived from an EMBL/GenBank/DDBJ whole genome shotgun (WGS) entry which is preliminary data.</text>
</comment>
<keyword evidence="6" id="KW-0963">Cytoplasm</keyword>
<evidence type="ECO:0000256" key="1">
    <source>
        <dbReference type="ARBA" id="ARBA00007921"/>
    </source>
</evidence>
<dbReference type="Pfam" id="PF07650">
    <property type="entry name" value="KH_2"/>
    <property type="match status" value="1"/>
</dbReference>
<dbReference type="InterPro" id="IPR005225">
    <property type="entry name" value="Small_GTP-bd"/>
</dbReference>
<dbReference type="RefSeq" id="WP_163734695.1">
    <property type="nucleotide sequence ID" value="NZ_JAAGOA010000004.1"/>
</dbReference>
<evidence type="ECO:0000259" key="9">
    <source>
        <dbReference type="PROSITE" id="PS50823"/>
    </source>
</evidence>
<dbReference type="EMBL" id="JAAGOA010000004">
    <property type="protein sequence ID" value="NED99899.1"/>
    <property type="molecule type" value="Genomic_DNA"/>
</dbReference>
<dbReference type="NCBIfam" id="TIGR00436">
    <property type="entry name" value="era"/>
    <property type="match status" value="1"/>
</dbReference>
<dbReference type="SUPFAM" id="SSF54814">
    <property type="entry name" value="Prokaryotic type KH domain (KH-domain type II)"/>
    <property type="match status" value="1"/>
</dbReference>
<feature type="binding site" evidence="6">
    <location>
        <begin position="23"/>
        <end position="30"/>
    </location>
    <ligand>
        <name>GTP</name>
        <dbReference type="ChEBI" id="CHEBI:37565"/>
    </ligand>
</feature>
<dbReference type="GO" id="GO:0043024">
    <property type="term" value="F:ribosomal small subunit binding"/>
    <property type="evidence" value="ECO:0007669"/>
    <property type="project" value="TreeGrafter"/>
</dbReference>
<feature type="region of interest" description="G3" evidence="7">
    <location>
        <begin position="70"/>
        <end position="73"/>
    </location>
</feature>
<dbReference type="PANTHER" id="PTHR42698">
    <property type="entry name" value="GTPASE ERA"/>
    <property type="match status" value="1"/>
</dbReference>
<evidence type="ECO:0000256" key="5">
    <source>
        <dbReference type="ARBA" id="ARBA00023134"/>
    </source>
</evidence>
<feature type="domain" description="KH type-2" evidence="9">
    <location>
        <begin position="219"/>
        <end position="301"/>
    </location>
</feature>
<comment type="subcellular location">
    <subcellularLocation>
        <location evidence="6">Cytoplasm</location>
    </subcellularLocation>
    <subcellularLocation>
        <location evidence="6">Cell membrane</location>
        <topology evidence="6">Peripheral membrane protein</topology>
    </subcellularLocation>
</comment>
<evidence type="ECO:0000256" key="3">
    <source>
        <dbReference type="ARBA" id="ARBA00022741"/>
    </source>
</evidence>
<feature type="binding site" evidence="6">
    <location>
        <begin position="70"/>
        <end position="74"/>
    </location>
    <ligand>
        <name>GTP</name>
        <dbReference type="ChEBI" id="CHEBI:37565"/>
    </ligand>
</feature>
<dbReference type="InterPro" id="IPR004044">
    <property type="entry name" value="KH_dom_type_2"/>
</dbReference>
<dbReference type="Pfam" id="PF01926">
    <property type="entry name" value="MMR_HSR1"/>
    <property type="match status" value="1"/>
</dbReference>
<keyword evidence="6" id="KW-0690">Ribosome biogenesis</keyword>
<accession>A0A6L9S7D7</accession>
<dbReference type="Proteomes" id="UP000475214">
    <property type="component" value="Unassembled WGS sequence"/>
</dbReference>
<dbReference type="GO" id="GO:0000028">
    <property type="term" value="P:ribosomal small subunit assembly"/>
    <property type="evidence" value="ECO:0007669"/>
    <property type="project" value="TreeGrafter"/>
</dbReference>
<feature type="region of interest" description="G5" evidence="7">
    <location>
        <begin position="167"/>
        <end position="169"/>
    </location>
</feature>